<evidence type="ECO:0000256" key="8">
    <source>
        <dbReference type="ARBA" id="ARBA00023288"/>
    </source>
</evidence>
<feature type="domain" description="PBP" evidence="10">
    <location>
        <begin position="35"/>
        <end position="282"/>
    </location>
</feature>
<feature type="signal peptide" evidence="9">
    <location>
        <begin position="1"/>
        <end position="20"/>
    </location>
</feature>
<dbReference type="InterPro" id="IPR024370">
    <property type="entry name" value="PBP_domain"/>
</dbReference>
<dbReference type="CDD" id="cd13653">
    <property type="entry name" value="PBP2_phosphate_like_1"/>
    <property type="match status" value="1"/>
</dbReference>
<evidence type="ECO:0000256" key="7">
    <source>
        <dbReference type="ARBA" id="ARBA00023139"/>
    </source>
</evidence>
<keyword evidence="5" id="KW-0592">Phosphate transport</keyword>
<keyword evidence="6 9" id="KW-0732">Signal</keyword>
<accession>A0AAX2ZE58</accession>
<keyword evidence="7" id="KW-0564">Palmitate</keyword>
<comment type="function">
    <text evidence="1">Part of the ABC transporter complex PstSACB involved in phosphate import.</text>
</comment>
<evidence type="ECO:0000256" key="5">
    <source>
        <dbReference type="ARBA" id="ARBA00022592"/>
    </source>
</evidence>
<dbReference type="Pfam" id="PF12849">
    <property type="entry name" value="PBP_like_2"/>
    <property type="match status" value="1"/>
</dbReference>
<dbReference type="PROSITE" id="PS51257">
    <property type="entry name" value="PROKAR_LIPOPROTEIN"/>
    <property type="match status" value="1"/>
</dbReference>
<comment type="similarity">
    <text evidence="3">Belongs to the PstS family.</text>
</comment>
<dbReference type="GO" id="GO:0006817">
    <property type="term" value="P:phosphate ion transport"/>
    <property type="evidence" value="ECO:0007669"/>
    <property type="project" value="UniProtKB-KW"/>
</dbReference>
<protein>
    <submittedName>
        <fullName evidence="11">Phosphate ABC transporter substrate-binding protein</fullName>
    </submittedName>
</protein>
<dbReference type="EMBL" id="CP081135">
    <property type="protein sequence ID" value="UEL46635.1"/>
    <property type="molecule type" value="Genomic_DNA"/>
</dbReference>
<dbReference type="GO" id="GO:0005886">
    <property type="term" value="C:plasma membrane"/>
    <property type="evidence" value="ECO:0007669"/>
    <property type="project" value="UniProtKB-SubCell"/>
</dbReference>
<dbReference type="KEGG" id="tem:JW646_13430"/>
<sequence length="299" mass="32623">MKKKFWAIFMSMAMMLSLVACNSGEKDKSDSKDKSQIMFIGSSTLAPVMSKISLEFIESYGTWNKVNKDFSEDNIEIYVSAGGSGQGVQAVIDKTANFGMVARKVKDEEKEKIENEKEYQAGIDALTIAVNPKNPILKVKDNLTSEEIAKIFSGEYKTWKDVDSSLPDKEIVVVTRDIGGGAHEVFQKAIMGEKEVKADAIQAASMGALVSKVIENEYAIGYASYGVANQNDGKISKLKVDGVEANAKNILSGDYKIQRPLLILGSGDPTAEQQAFIDYVLGTEGQAMVEELGFIPMNK</sequence>
<dbReference type="RefSeq" id="WP_074914945.1">
    <property type="nucleotide sequence ID" value="NZ_CP081135.1"/>
</dbReference>
<keyword evidence="8" id="KW-0449">Lipoprotein</keyword>
<dbReference type="SUPFAM" id="SSF53850">
    <property type="entry name" value="Periplasmic binding protein-like II"/>
    <property type="match status" value="1"/>
</dbReference>
<dbReference type="Proteomes" id="UP001198983">
    <property type="component" value="Chromosome"/>
</dbReference>
<dbReference type="InterPro" id="IPR050811">
    <property type="entry name" value="Phosphate_ABC_transporter"/>
</dbReference>
<comment type="subcellular location">
    <subcellularLocation>
        <location evidence="2">Cell membrane</location>
        <topology evidence="2">Lipid-anchor</topology>
    </subcellularLocation>
</comment>
<dbReference type="PANTHER" id="PTHR30570:SF1">
    <property type="entry name" value="PHOSPHATE-BINDING PROTEIN PSTS"/>
    <property type="match status" value="1"/>
</dbReference>
<name>A0AAX2ZE58_9FIRM</name>
<evidence type="ECO:0000256" key="9">
    <source>
        <dbReference type="SAM" id="SignalP"/>
    </source>
</evidence>
<evidence type="ECO:0000256" key="6">
    <source>
        <dbReference type="ARBA" id="ARBA00022729"/>
    </source>
</evidence>
<evidence type="ECO:0000256" key="1">
    <source>
        <dbReference type="ARBA" id="ARBA00002841"/>
    </source>
</evidence>
<keyword evidence="12" id="KW-1185">Reference proteome</keyword>
<reference evidence="11 12" key="1">
    <citation type="journal article" date="2023" name="Int. J. Syst. Evol. Microbiol.">
        <title>Terrisporobacter hibernicus sp. nov., isolated from bovine faeces in Northern Ireland.</title>
        <authorList>
            <person name="Mitchell M."/>
            <person name="Nguyen S.V."/>
            <person name="Connor M."/>
            <person name="Fairley D.J."/>
            <person name="Donoghue O."/>
            <person name="Marshall H."/>
            <person name="Koolman L."/>
            <person name="McMullan G."/>
            <person name="Schaffer K.E."/>
            <person name="McGrath J.W."/>
            <person name="Fanning S."/>
        </authorList>
    </citation>
    <scope>NUCLEOTIDE SEQUENCE [LARGE SCALE GENOMIC DNA]</scope>
    <source>
        <strain evidence="11 12">MCA3</strain>
    </source>
</reference>
<proteinExistence type="inferred from homology"/>
<evidence type="ECO:0000256" key="2">
    <source>
        <dbReference type="ARBA" id="ARBA00004193"/>
    </source>
</evidence>
<dbReference type="Gene3D" id="3.40.190.10">
    <property type="entry name" value="Periplasmic binding protein-like II"/>
    <property type="match status" value="2"/>
</dbReference>
<dbReference type="AlphaFoldDB" id="A0AAX2ZE58"/>
<evidence type="ECO:0000256" key="3">
    <source>
        <dbReference type="ARBA" id="ARBA00008725"/>
    </source>
</evidence>
<gene>
    <name evidence="11" type="ORF">JW646_13430</name>
</gene>
<comment type="subunit">
    <text evidence="4">The complex is composed of two ATP-binding proteins (PstB), two transmembrane proteins (PstC and PstA) and a solute-binding protein (PstS).</text>
</comment>
<dbReference type="PANTHER" id="PTHR30570">
    <property type="entry name" value="PERIPLASMIC PHOSPHATE BINDING COMPONENT OF PHOSPHATE ABC TRANSPORTER"/>
    <property type="match status" value="1"/>
</dbReference>
<evidence type="ECO:0000313" key="11">
    <source>
        <dbReference type="EMBL" id="UEL46635.1"/>
    </source>
</evidence>
<evidence type="ECO:0000313" key="12">
    <source>
        <dbReference type="Proteomes" id="UP001198983"/>
    </source>
</evidence>
<keyword evidence="5" id="KW-0813">Transport</keyword>
<feature type="chain" id="PRO_5043802567" evidence="9">
    <location>
        <begin position="21"/>
        <end position="299"/>
    </location>
</feature>
<evidence type="ECO:0000256" key="4">
    <source>
        <dbReference type="ARBA" id="ARBA00011529"/>
    </source>
</evidence>
<organism evidence="11 12">
    <name type="scientific">Terrisporobacter hibernicus</name>
    <dbReference type="NCBI Taxonomy" id="2813371"/>
    <lineage>
        <taxon>Bacteria</taxon>
        <taxon>Bacillati</taxon>
        <taxon>Bacillota</taxon>
        <taxon>Clostridia</taxon>
        <taxon>Peptostreptococcales</taxon>
        <taxon>Peptostreptococcaceae</taxon>
        <taxon>Terrisporobacter</taxon>
    </lineage>
</organism>
<evidence type="ECO:0000259" key="10">
    <source>
        <dbReference type="Pfam" id="PF12849"/>
    </source>
</evidence>